<dbReference type="SUPFAM" id="SSF52833">
    <property type="entry name" value="Thioredoxin-like"/>
    <property type="match status" value="1"/>
</dbReference>
<evidence type="ECO:0000313" key="3">
    <source>
        <dbReference type="Proteomes" id="UP000199532"/>
    </source>
</evidence>
<dbReference type="STRING" id="408657.SAMN04487995_5154"/>
<sequence>MINFRKAGLLILTLVIPALVFVFLKLFATNHYDLPYYHPQVTSTGEIVRSDGDTVFYQLPEITLKNTNGKPFVEQFKNGKITVVNFLPQECDDSCKIVLGQIERVSALTETIPNLQLITLAENWDGKKANYPSLMDSNSWLVLTGPTAEIEGICKRVLKMETKVPKAKTNSLESKLVLVDTKGQIRGYYNLSDLEETDRLMGEIKILDYEKKSN</sequence>
<gene>
    <name evidence="2" type="ORF">SAMN04487995_5154</name>
</gene>
<name>A0A1H6ZKS8_9BACT</name>
<dbReference type="EMBL" id="FNXY01000009">
    <property type="protein sequence ID" value="SEJ53858.1"/>
    <property type="molecule type" value="Genomic_DNA"/>
</dbReference>
<feature type="transmembrane region" description="Helical" evidence="1">
    <location>
        <begin position="7"/>
        <end position="28"/>
    </location>
</feature>
<dbReference type="Proteomes" id="UP000199532">
    <property type="component" value="Unassembled WGS sequence"/>
</dbReference>
<evidence type="ECO:0000256" key="1">
    <source>
        <dbReference type="SAM" id="Phobius"/>
    </source>
</evidence>
<organism evidence="2 3">
    <name type="scientific">Dyadobacter koreensis</name>
    <dbReference type="NCBI Taxonomy" id="408657"/>
    <lineage>
        <taxon>Bacteria</taxon>
        <taxon>Pseudomonadati</taxon>
        <taxon>Bacteroidota</taxon>
        <taxon>Cytophagia</taxon>
        <taxon>Cytophagales</taxon>
        <taxon>Spirosomataceae</taxon>
        <taxon>Dyadobacter</taxon>
    </lineage>
</organism>
<protein>
    <submittedName>
        <fullName evidence="2">Protein SCO1/2</fullName>
    </submittedName>
</protein>
<dbReference type="Gene3D" id="3.40.30.10">
    <property type="entry name" value="Glutaredoxin"/>
    <property type="match status" value="1"/>
</dbReference>
<dbReference type="AlphaFoldDB" id="A0A1H6ZKS8"/>
<accession>A0A1H6ZKS8</accession>
<keyword evidence="1" id="KW-0472">Membrane</keyword>
<evidence type="ECO:0000313" key="2">
    <source>
        <dbReference type="EMBL" id="SEJ53858.1"/>
    </source>
</evidence>
<dbReference type="InterPro" id="IPR036249">
    <property type="entry name" value="Thioredoxin-like_sf"/>
</dbReference>
<keyword evidence="1" id="KW-1133">Transmembrane helix</keyword>
<keyword evidence="3" id="KW-1185">Reference proteome</keyword>
<keyword evidence="1" id="KW-0812">Transmembrane</keyword>
<proteinExistence type="predicted"/>
<reference evidence="2 3" key="1">
    <citation type="submission" date="2016-10" db="EMBL/GenBank/DDBJ databases">
        <authorList>
            <person name="de Groot N.N."/>
        </authorList>
    </citation>
    <scope>NUCLEOTIDE SEQUENCE [LARGE SCALE GENOMIC DNA]</scope>
    <source>
        <strain evidence="2 3">DSM 19938</strain>
    </source>
</reference>
<dbReference type="OrthoDB" id="982604at2"/>
<dbReference type="RefSeq" id="WP_090339979.1">
    <property type="nucleotide sequence ID" value="NZ_FNXY01000009.1"/>
</dbReference>